<comment type="caution">
    <text evidence="1">The sequence shown here is derived from an EMBL/GenBank/DDBJ whole genome shotgun (WGS) entry which is preliminary data.</text>
</comment>
<dbReference type="STRING" id="1802436.A2370_02930"/>
<evidence type="ECO:0000313" key="2">
    <source>
        <dbReference type="Proteomes" id="UP000176222"/>
    </source>
</evidence>
<dbReference type="EMBL" id="MHTH01000005">
    <property type="protein sequence ID" value="OHA59114.1"/>
    <property type="molecule type" value="Genomic_DNA"/>
</dbReference>
<reference evidence="1 2" key="1">
    <citation type="journal article" date="2016" name="Nat. Commun.">
        <title>Thousands of microbial genomes shed light on interconnected biogeochemical processes in an aquifer system.</title>
        <authorList>
            <person name="Anantharaman K."/>
            <person name="Brown C.T."/>
            <person name="Hug L.A."/>
            <person name="Sharon I."/>
            <person name="Castelle C.J."/>
            <person name="Probst A.J."/>
            <person name="Thomas B.C."/>
            <person name="Singh A."/>
            <person name="Wilkins M.J."/>
            <person name="Karaoz U."/>
            <person name="Brodie E.L."/>
            <person name="Williams K.H."/>
            <person name="Hubbard S.S."/>
            <person name="Banfield J.F."/>
        </authorList>
    </citation>
    <scope>NUCLEOTIDE SEQUENCE [LARGE SCALE GENOMIC DNA]</scope>
</reference>
<accession>A0A1G2QEW1</accession>
<protein>
    <submittedName>
        <fullName evidence="1">Uncharacterized protein</fullName>
    </submittedName>
</protein>
<evidence type="ECO:0000313" key="1">
    <source>
        <dbReference type="EMBL" id="OHA59114.1"/>
    </source>
</evidence>
<proteinExistence type="predicted"/>
<sequence>MRKRRLWREKDEAVVRIPPVVRMSIIGVELQLLFVGIQVENIRIAIAIGIVRETICVTADQIIKKIKWLSCILFGIKNPPVSRTKLISFLKEKRLSSVKSLGHLHSQYVPTSQISESRNRLNQSSLDNFTKKISKIKGKKKQNL</sequence>
<organism evidence="1 2">
    <name type="scientific">Candidatus Vogelbacteria bacterium RIFOXYB1_FULL_42_16</name>
    <dbReference type="NCBI Taxonomy" id="1802436"/>
    <lineage>
        <taxon>Bacteria</taxon>
        <taxon>Candidatus Vogeliibacteriota</taxon>
    </lineage>
</organism>
<name>A0A1G2QEW1_9BACT</name>
<dbReference type="AlphaFoldDB" id="A0A1G2QEW1"/>
<dbReference type="Proteomes" id="UP000176222">
    <property type="component" value="Unassembled WGS sequence"/>
</dbReference>
<gene>
    <name evidence="1" type="ORF">A2370_02930</name>
</gene>